<evidence type="ECO:0000313" key="7">
    <source>
        <dbReference type="Proteomes" id="UP000245934"/>
    </source>
</evidence>
<dbReference type="GeneID" id="97608273"/>
<evidence type="ECO:0000256" key="5">
    <source>
        <dbReference type="SAM" id="Phobius"/>
    </source>
</evidence>
<reference evidence="6 7" key="1">
    <citation type="submission" date="2018-05" db="EMBL/GenBank/DDBJ databases">
        <title>Draft genome of Methanospirillum stamsii Pt1.</title>
        <authorList>
            <person name="Dueholm M.S."/>
            <person name="Nielsen P.H."/>
            <person name="Bakmann L.F."/>
            <person name="Otzen D.E."/>
        </authorList>
    </citation>
    <scope>NUCLEOTIDE SEQUENCE [LARGE SCALE GENOMIC DNA]</scope>
    <source>
        <strain evidence="6 7">Pt1</strain>
    </source>
</reference>
<evidence type="ECO:0000256" key="2">
    <source>
        <dbReference type="ARBA" id="ARBA00022692"/>
    </source>
</evidence>
<dbReference type="EMBL" id="QGMZ01000027">
    <property type="protein sequence ID" value="PWR72358.1"/>
    <property type="molecule type" value="Genomic_DNA"/>
</dbReference>
<comment type="subcellular location">
    <subcellularLocation>
        <location evidence="1">Membrane</location>
        <topology evidence="1">Multi-pass membrane protein</topology>
    </subcellularLocation>
</comment>
<evidence type="ECO:0000256" key="1">
    <source>
        <dbReference type="ARBA" id="ARBA00004141"/>
    </source>
</evidence>
<feature type="transmembrane region" description="Helical" evidence="5">
    <location>
        <begin position="56"/>
        <end position="80"/>
    </location>
</feature>
<keyword evidence="4 5" id="KW-0472">Membrane</keyword>
<dbReference type="PANTHER" id="PTHR43359">
    <property type="entry name" value="FORMATE HYDROGENLYASE SUBUNIT 4"/>
    <property type="match status" value="1"/>
</dbReference>
<evidence type="ECO:0000256" key="4">
    <source>
        <dbReference type="ARBA" id="ARBA00023136"/>
    </source>
</evidence>
<comment type="caution">
    <text evidence="6">The sequence shown here is derived from an EMBL/GenBank/DDBJ whole genome shotgun (WGS) entry which is preliminary data.</text>
</comment>
<feature type="transmembrane region" description="Helical" evidence="5">
    <location>
        <begin position="152"/>
        <end position="171"/>
    </location>
</feature>
<proteinExistence type="predicted"/>
<dbReference type="PANTHER" id="PTHR43359:SF1">
    <property type="entry name" value="FORMATE HYDROGENLYASE SUBUNIT 4-RELATED"/>
    <property type="match status" value="1"/>
</dbReference>
<feature type="transmembrane region" description="Helical" evidence="5">
    <location>
        <begin position="86"/>
        <end position="108"/>
    </location>
</feature>
<feature type="transmembrane region" description="Helical" evidence="5">
    <location>
        <begin position="213"/>
        <end position="242"/>
    </location>
</feature>
<evidence type="ECO:0000256" key="3">
    <source>
        <dbReference type="ARBA" id="ARBA00022989"/>
    </source>
</evidence>
<dbReference type="AlphaFoldDB" id="A0A2V2N786"/>
<name>A0A2V2N786_9EURY</name>
<dbReference type="Pfam" id="PF00146">
    <property type="entry name" value="NADHdh"/>
    <property type="match status" value="1"/>
</dbReference>
<dbReference type="GO" id="GO:0005886">
    <property type="term" value="C:plasma membrane"/>
    <property type="evidence" value="ECO:0007669"/>
    <property type="project" value="TreeGrafter"/>
</dbReference>
<feature type="transmembrane region" description="Helical" evidence="5">
    <location>
        <begin position="120"/>
        <end position="140"/>
    </location>
</feature>
<dbReference type="InterPro" id="IPR001694">
    <property type="entry name" value="NADH_UbQ_OxRdtase_su1/FPO"/>
</dbReference>
<accession>A0A2V2N786</accession>
<protein>
    <submittedName>
        <fullName evidence="6">Ech hydrogenase subunit EchB</fullName>
    </submittedName>
</protein>
<feature type="transmembrane region" description="Helical" evidence="5">
    <location>
        <begin position="6"/>
        <end position="24"/>
    </location>
</feature>
<organism evidence="6 7">
    <name type="scientific">Methanospirillum stamsii</name>
    <dbReference type="NCBI Taxonomy" id="1277351"/>
    <lineage>
        <taxon>Archaea</taxon>
        <taxon>Methanobacteriati</taxon>
        <taxon>Methanobacteriota</taxon>
        <taxon>Stenosarchaea group</taxon>
        <taxon>Methanomicrobia</taxon>
        <taxon>Methanomicrobiales</taxon>
        <taxon>Methanospirillaceae</taxon>
        <taxon>Methanospirillum</taxon>
    </lineage>
</organism>
<dbReference type="Proteomes" id="UP000245934">
    <property type="component" value="Unassembled WGS sequence"/>
</dbReference>
<keyword evidence="7" id="KW-1185">Reference proteome</keyword>
<feature type="transmembrane region" description="Helical" evidence="5">
    <location>
        <begin position="262"/>
        <end position="281"/>
    </location>
</feature>
<sequence length="282" mass="31234">MNPFLAAAVFIILAPVVGILITGLDRILTARMQGRVGPPVLQPWYDIRKLIQKKQVAVWGAQSFFIFCYLIFIIFTGALFFAGGDILLVIFAFTLAHVFLVLGAYVSFSPYAHIGAERELIQLMAVEPMIIIAAIGLYQVNDSFLIGEMADHPGMPILLLPGVFLGFIYILTFKLRKSPFDLATSHHAHQELVKGSTTEFSGRTLAMVELAHIYELVVMLGFIWLFFGANLILCALAIVVIMFLEILVDNCTSRVRWQDAMISAWFVTLVAGAGNIFALSIM</sequence>
<dbReference type="InterPro" id="IPR052561">
    <property type="entry name" value="ComplexI_Subunit1"/>
</dbReference>
<dbReference type="OrthoDB" id="15253at2157"/>
<keyword evidence="3 5" id="KW-1133">Transmembrane helix</keyword>
<keyword evidence="2 5" id="KW-0812">Transmembrane</keyword>
<dbReference type="RefSeq" id="WP_109941417.1">
    <property type="nucleotide sequence ID" value="NZ_CP176366.1"/>
</dbReference>
<gene>
    <name evidence="6" type="ORF">DLD82_12260</name>
</gene>
<evidence type="ECO:0000313" key="6">
    <source>
        <dbReference type="EMBL" id="PWR72358.1"/>
    </source>
</evidence>